<evidence type="ECO:0000313" key="3">
    <source>
        <dbReference type="Proteomes" id="UP001239909"/>
    </source>
</evidence>
<organism evidence="2 3">
    <name type="scientific">Paralimibaculum aggregatum</name>
    <dbReference type="NCBI Taxonomy" id="3036245"/>
    <lineage>
        <taxon>Bacteria</taxon>
        <taxon>Pseudomonadati</taxon>
        <taxon>Pseudomonadota</taxon>
        <taxon>Alphaproteobacteria</taxon>
        <taxon>Rhodobacterales</taxon>
        <taxon>Paracoccaceae</taxon>
        <taxon>Paralimibaculum</taxon>
    </lineage>
</organism>
<dbReference type="RefSeq" id="WP_285672050.1">
    <property type="nucleotide sequence ID" value="NZ_BSYI01000017.1"/>
</dbReference>
<feature type="transmembrane region" description="Helical" evidence="1">
    <location>
        <begin position="263"/>
        <end position="281"/>
    </location>
</feature>
<feature type="transmembrane region" description="Helical" evidence="1">
    <location>
        <begin position="83"/>
        <end position="105"/>
    </location>
</feature>
<keyword evidence="1" id="KW-0812">Transmembrane</keyword>
<feature type="transmembrane region" description="Helical" evidence="1">
    <location>
        <begin position="23"/>
        <end position="42"/>
    </location>
</feature>
<feature type="transmembrane region" description="Helical" evidence="1">
    <location>
        <begin position="205"/>
        <end position="221"/>
    </location>
</feature>
<accession>A0ABQ6LQV1</accession>
<feature type="transmembrane region" description="Helical" evidence="1">
    <location>
        <begin position="54"/>
        <end position="77"/>
    </location>
</feature>
<protein>
    <submittedName>
        <fullName evidence="2">Ceramidase domain-containing protein</fullName>
    </submittedName>
</protein>
<evidence type="ECO:0000313" key="2">
    <source>
        <dbReference type="EMBL" id="GMG83256.1"/>
    </source>
</evidence>
<keyword evidence="1" id="KW-0472">Membrane</keyword>
<dbReference type="Proteomes" id="UP001239909">
    <property type="component" value="Unassembled WGS sequence"/>
</dbReference>
<gene>
    <name evidence="2" type="ORF">LNKW23_24690</name>
</gene>
<name>A0ABQ6LQV1_9RHOB</name>
<feature type="transmembrane region" description="Helical" evidence="1">
    <location>
        <begin position="174"/>
        <end position="193"/>
    </location>
</feature>
<sequence length="300" mass="30977">MDLARQIDIYCERVGAAFWAEPLNALTNLAFVAAGIAALWLQGRTGGAGPRRELTAGALMAAGLIAGFAHTIGLLWALGAGPLYTPLVLPAYAVSMLFVGAGLCAMPRLMADPAPDWAVAWLAGNAVVVGIGSFLFHTYATPWAGFADTGPIMLFIFGYFAVAMLRFGGLGRGAAAAATLGFLAASVLLSRGISSGLGPYAGPSAGYYPALVGLLAVGLWLDIGRGHAAGGQLIRAAGLFAASLGFRSVDGPLCDWLPIGTHWLWHLCNGLLFWLLLRAVVRHGPVPLRQAAAAALRAAA</sequence>
<comment type="caution">
    <text evidence="2">The sequence shown here is derived from an EMBL/GenBank/DDBJ whole genome shotgun (WGS) entry which is preliminary data.</text>
</comment>
<keyword evidence="3" id="KW-1185">Reference proteome</keyword>
<feature type="transmembrane region" description="Helical" evidence="1">
    <location>
        <begin position="117"/>
        <end position="137"/>
    </location>
</feature>
<reference evidence="2 3" key="1">
    <citation type="submission" date="2023-04" db="EMBL/GenBank/DDBJ databases">
        <title>Marinoamorphus aggregata gen. nov., sp. Nov., isolate from tissue of brittle star Ophioplocus japonicus.</title>
        <authorList>
            <person name="Kawano K."/>
            <person name="Sawayama S."/>
            <person name="Nakagawa S."/>
        </authorList>
    </citation>
    <scope>NUCLEOTIDE SEQUENCE [LARGE SCALE GENOMIC DNA]</scope>
    <source>
        <strain evidence="2 3">NKW23</strain>
    </source>
</reference>
<keyword evidence="1" id="KW-1133">Transmembrane helix</keyword>
<evidence type="ECO:0000256" key="1">
    <source>
        <dbReference type="SAM" id="Phobius"/>
    </source>
</evidence>
<proteinExistence type="predicted"/>
<dbReference type="EMBL" id="BSYI01000017">
    <property type="protein sequence ID" value="GMG83256.1"/>
    <property type="molecule type" value="Genomic_DNA"/>
</dbReference>
<feature type="transmembrane region" description="Helical" evidence="1">
    <location>
        <begin position="143"/>
        <end position="162"/>
    </location>
</feature>